<comment type="caution">
    <text evidence="1">The sequence shown here is derived from an EMBL/GenBank/DDBJ whole genome shotgun (WGS) entry which is preliminary data.</text>
</comment>
<dbReference type="SUPFAM" id="SSF48371">
    <property type="entry name" value="ARM repeat"/>
    <property type="match status" value="2"/>
</dbReference>
<evidence type="ECO:0000313" key="1">
    <source>
        <dbReference type="EMBL" id="MFC0541074.1"/>
    </source>
</evidence>
<accession>A0ABV6ML94</accession>
<name>A0ABV6ML94_9PSEU</name>
<evidence type="ECO:0008006" key="3">
    <source>
        <dbReference type="Google" id="ProtNLM"/>
    </source>
</evidence>
<gene>
    <name evidence="1" type="ORF">ACFFH7_06250</name>
</gene>
<reference evidence="1 2" key="1">
    <citation type="submission" date="2024-09" db="EMBL/GenBank/DDBJ databases">
        <authorList>
            <person name="Sun Q."/>
            <person name="Mori K."/>
        </authorList>
    </citation>
    <scope>NUCLEOTIDE SEQUENCE [LARGE SCALE GENOMIC DNA]</scope>
    <source>
        <strain evidence="1 2">TBRC 1432</strain>
    </source>
</reference>
<protein>
    <recommendedName>
        <fullName evidence="3">Leucine rich repeat variant</fullName>
    </recommendedName>
</protein>
<dbReference type="EMBL" id="JBHLUD010000001">
    <property type="protein sequence ID" value="MFC0541074.1"/>
    <property type="molecule type" value="Genomic_DNA"/>
</dbReference>
<dbReference type="InterPro" id="IPR011989">
    <property type="entry name" value="ARM-like"/>
</dbReference>
<keyword evidence="2" id="KW-1185">Reference proteome</keyword>
<dbReference type="Pfam" id="PF01816">
    <property type="entry name" value="LRV"/>
    <property type="match status" value="1"/>
</dbReference>
<organism evidence="1 2">
    <name type="scientific">Kutzneria chonburiensis</name>
    <dbReference type="NCBI Taxonomy" id="1483604"/>
    <lineage>
        <taxon>Bacteria</taxon>
        <taxon>Bacillati</taxon>
        <taxon>Actinomycetota</taxon>
        <taxon>Actinomycetes</taxon>
        <taxon>Pseudonocardiales</taxon>
        <taxon>Pseudonocardiaceae</taxon>
        <taxon>Kutzneria</taxon>
    </lineage>
</organism>
<dbReference type="Proteomes" id="UP001589810">
    <property type="component" value="Unassembled WGS sequence"/>
</dbReference>
<proteinExistence type="predicted"/>
<dbReference type="RefSeq" id="WP_273939905.1">
    <property type="nucleotide sequence ID" value="NZ_CP097263.1"/>
</dbReference>
<sequence length="485" mass="53743">MSVPVHLVKVLDALGLNPALPADMVRRLLKGGRGMGRVAKRPDLTADMITEILDDDRPDLVHMLALNQQLPNEFRQRLARHPDHMIRSALVIGGEGAPPELFEPLIDDPDRFARELLAQSDRLTVAQRRRLAADPDPEVRATLARWWPEAPVEVRRALLTDRDAKVRAAACSTYYARGPHPVPPADLIPALLADPATRTGVLRHVDLDHETAARLVEDPDHTVRQELAKHPQLPTELRDVLAADPDNRVRVSVFTRPDTPEELRSAIYAQLRSGPDPVLTMFARDVDKAVRGKAIADHWANLELATVRLSWVKADPLPYVDSPYPCFRAAAAANRELAPDVVARLLDDPDSRVRTTMAGHAPDQVDATTMERIDREFAPVGKTRWRPADMFDFSPETLRRFATDPDSWMRQLAPRDPDLPAELAEQLARDPSNQVRLAVAGHPNLPASALVALLADETEWVAQAAAGSPVLPVEEMDRLLALADL</sequence>
<dbReference type="InterPro" id="IPR004830">
    <property type="entry name" value="LRR_variant"/>
</dbReference>
<dbReference type="InterPro" id="IPR016024">
    <property type="entry name" value="ARM-type_fold"/>
</dbReference>
<evidence type="ECO:0000313" key="2">
    <source>
        <dbReference type="Proteomes" id="UP001589810"/>
    </source>
</evidence>
<dbReference type="Gene3D" id="1.25.10.10">
    <property type="entry name" value="Leucine-rich Repeat Variant"/>
    <property type="match status" value="3"/>
</dbReference>